<dbReference type="EC" id="3.1.26.4" evidence="6 14"/>
<evidence type="ECO:0000256" key="11">
    <source>
        <dbReference type="ARBA" id="ARBA00022759"/>
    </source>
</evidence>
<dbReference type="InterPro" id="IPR036397">
    <property type="entry name" value="RNaseH_sf"/>
</dbReference>
<dbReference type="HAMAP" id="MF_00052_B">
    <property type="entry name" value="RNase_HII_B"/>
    <property type="match status" value="1"/>
</dbReference>
<proteinExistence type="inferred from homology"/>
<dbReference type="PANTHER" id="PTHR10954">
    <property type="entry name" value="RIBONUCLEASE H2 SUBUNIT A"/>
    <property type="match status" value="1"/>
</dbReference>
<comment type="caution">
    <text evidence="19">The sequence shown here is derived from an EMBL/GenBank/DDBJ whole genome shotgun (WGS) entry which is preliminary data.</text>
</comment>
<comment type="similarity">
    <text evidence="5 14 16">Belongs to the RNase HII family.</text>
</comment>
<keyword evidence="20" id="KW-1185">Reference proteome</keyword>
<dbReference type="Pfam" id="PF01351">
    <property type="entry name" value="RNase_HII"/>
    <property type="match status" value="1"/>
</dbReference>
<feature type="compositionally biased region" description="Basic and acidic residues" evidence="17">
    <location>
        <begin position="222"/>
        <end position="231"/>
    </location>
</feature>
<accession>A0ABS8HC94</accession>
<protein>
    <recommendedName>
        <fullName evidence="7 14">Ribonuclease HII</fullName>
        <shortName evidence="14">RNase HII</shortName>
        <ecNumber evidence="6 14">3.1.26.4</ecNumber>
    </recommendedName>
</protein>
<evidence type="ECO:0000256" key="8">
    <source>
        <dbReference type="ARBA" id="ARBA00022490"/>
    </source>
</evidence>
<keyword evidence="11 14" id="KW-0255">Endonuclease</keyword>
<gene>
    <name evidence="14" type="primary">rnhB</name>
    <name evidence="19" type="ORF">LL965_06595</name>
</gene>
<evidence type="ECO:0000256" key="12">
    <source>
        <dbReference type="ARBA" id="ARBA00022801"/>
    </source>
</evidence>
<keyword evidence="13 14" id="KW-0464">Manganese</keyword>
<evidence type="ECO:0000313" key="19">
    <source>
        <dbReference type="EMBL" id="MCC4619775.1"/>
    </source>
</evidence>
<organism evidence="19 20">
    <name type="scientific">Xanthomonas cassavae CFBP 4642</name>
    <dbReference type="NCBI Taxonomy" id="1219375"/>
    <lineage>
        <taxon>Bacteria</taxon>
        <taxon>Pseudomonadati</taxon>
        <taxon>Pseudomonadota</taxon>
        <taxon>Gammaproteobacteria</taxon>
        <taxon>Lysobacterales</taxon>
        <taxon>Lysobacteraceae</taxon>
        <taxon>Xanthomonas</taxon>
    </lineage>
</organism>
<dbReference type="InterPro" id="IPR024567">
    <property type="entry name" value="RNase_HII/HIII_dom"/>
</dbReference>
<evidence type="ECO:0000256" key="16">
    <source>
        <dbReference type="RuleBase" id="RU003515"/>
    </source>
</evidence>
<dbReference type="InterPro" id="IPR022898">
    <property type="entry name" value="RNase_HII"/>
</dbReference>
<dbReference type="InterPro" id="IPR012337">
    <property type="entry name" value="RNaseH-like_sf"/>
</dbReference>
<feature type="domain" description="RNase H type-2" evidence="18">
    <location>
        <begin position="35"/>
        <end position="226"/>
    </location>
</feature>
<comment type="subcellular location">
    <subcellularLocation>
        <location evidence="4 14">Cytoplasm</location>
    </subcellularLocation>
</comment>
<feature type="binding site" evidence="14 15">
    <location>
        <position position="134"/>
    </location>
    <ligand>
        <name>a divalent metal cation</name>
        <dbReference type="ChEBI" id="CHEBI:60240"/>
    </ligand>
</feature>
<feature type="binding site" evidence="14 15">
    <location>
        <position position="41"/>
    </location>
    <ligand>
        <name>a divalent metal cation</name>
        <dbReference type="ChEBI" id="CHEBI:60240"/>
    </ligand>
</feature>
<evidence type="ECO:0000256" key="9">
    <source>
        <dbReference type="ARBA" id="ARBA00022722"/>
    </source>
</evidence>
<dbReference type="RefSeq" id="WP_029221655.1">
    <property type="nucleotide sequence ID" value="NZ_CAWLZN010000001.1"/>
</dbReference>
<comment type="cofactor">
    <cofactor evidence="2">
        <name>Mg(2+)</name>
        <dbReference type="ChEBI" id="CHEBI:18420"/>
    </cofactor>
</comment>
<dbReference type="InterPro" id="IPR001352">
    <property type="entry name" value="RNase_HII/HIII"/>
</dbReference>
<evidence type="ECO:0000256" key="10">
    <source>
        <dbReference type="ARBA" id="ARBA00022723"/>
    </source>
</evidence>
<evidence type="ECO:0000256" key="6">
    <source>
        <dbReference type="ARBA" id="ARBA00012180"/>
    </source>
</evidence>
<feature type="binding site" evidence="14 15">
    <location>
        <position position="42"/>
    </location>
    <ligand>
        <name>a divalent metal cation</name>
        <dbReference type="ChEBI" id="CHEBI:60240"/>
    </ligand>
</feature>
<evidence type="ECO:0000256" key="2">
    <source>
        <dbReference type="ARBA" id="ARBA00001946"/>
    </source>
</evidence>
<dbReference type="NCBIfam" id="NF000595">
    <property type="entry name" value="PRK00015.1-3"/>
    <property type="match status" value="1"/>
</dbReference>
<evidence type="ECO:0000313" key="20">
    <source>
        <dbReference type="Proteomes" id="UP001199206"/>
    </source>
</evidence>
<feature type="compositionally biased region" description="Polar residues" evidence="17">
    <location>
        <begin position="14"/>
        <end position="27"/>
    </location>
</feature>
<evidence type="ECO:0000256" key="3">
    <source>
        <dbReference type="ARBA" id="ARBA00004065"/>
    </source>
</evidence>
<evidence type="ECO:0000256" key="14">
    <source>
        <dbReference type="HAMAP-Rule" id="MF_00052"/>
    </source>
</evidence>
<dbReference type="EMBL" id="JAJGQJ010000010">
    <property type="protein sequence ID" value="MCC4619775.1"/>
    <property type="molecule type" value="Genomic_DNA"/>
</dbReference>
<evidence type="ECO:0000256" key="15">
    <source>
        <dbReference type="PROSITE-ProRule" id="PRU01319"/>
    </source>
</evidence>
<comment type="function">
    <text evidence="3 14 16">Endonuclease that specifically degrades the RNA of RNA-DNA hybrids.</text>
</comment>
<feature type="region of interest" description="Disordered" evidence="17">
    <location>
        <begin position="1"/>
        <end position="27"/>
    </location>
</feature>
<dbReference type="SUPFAM" id="SSF53098">
    <property type="entry name" value="Ribonuclease H-like"/>
    <property type="match status" value="1"/>
</dbReference>
<comment type="catalytic activity">
    <reaction evidence="1 14 15 16">
        <text>Endonucleolytic cleavage to 5'-phosphomonoester.</text>
        <dbReference type="EC" id="3.1.26.4"/>
    </reaction>
</comment>
<sequence>MNLRASHPPGESANAEQRQSPLFSQSQIPNSQSRLLVAGVDEAGRGPLAGPVAVAAVVFDPGKPRINGLDDSKQLSAQRREQLYARIIDRALAWSVVLIDSEEIDRINIYQATMLGMRRAVEGVAHVAGFARIDGNRVPKGLPCPAEALIGGDALDRAIMAASIVAKVTRDRLMHQLHAQHPEYRFDQHKGYSTPTHLAALQTHGPCLQHRRSFAPVRLALESRESRESRDPGPGTGDPEQLQVGRLVAPL</sequence>
<evidence type="ECO:0000256" key="7">
    <source>
        <dbReference type="ARBA" id="ARBA00019179"/>
    </source>
</evidence>
<reference evidence="19 20" key="1">
    <citation type="submission" date="2021-10" db="EMBL/GenBank/DDBJ databases">
        <title>Genome sequencing of Xanthomonas strains from NCPPB.</title>
        <authorList>
            <person name="Hussein R."/>
            <person name="Harrison J."/>
            <person name="Studholme D.J."/>
            <person name="Vicente J."/>
            <person name="Grant M."/>
        </authorList>
    </citation>
    <scope>NUCLEOTIDE SEQUENCE [LARGE SCALE GENOMIC DNA]</scope>
    <source>
        <strain evidence="19 20">NCPPB 101</strain>
    </source>
</reference>
<evidence type="ECO:0000256" key="1">
    <source>
        <dbReference type="ARBA" id="ARBA00000077"/>
    </source>
</evidence>
<dbReference type="CDD" id="cd07182">
    <property type="entry name" value="RNase_HII_bacteria_HII_like"/>
    <property type="match status" value="1"/>
</dbReference>
<keyword evidence="12 14" id="KW-0378">Hydrolase</keyword>
<evidence type="ECO:0000256" key="17">
    <source>
        <dbReference type="SAM" id="MobiDB-lite"/>
    </source>
</evidence>
<dbReference type="PANTHER" id="PTHR10954:SF18">
    <property type="entry name" value="RIBONUCLEASE HII"/>
    <property type="match status" value="1"/>
</dbReference>
<keyword evidence="8 14" id="KW-0963">Cytoplasm</keyword>
<dbReference type="Gene3D" id="3.30.420.10">
    <property type="entry name" value="Ribonuclease H-like superfamily/Ribonuclease H"/>
    <property type="match status" value="1"/>
</dbReference>
<evidence type="ECO:0000256" key="13">
    <source>
        <dbReference type="ARBA" id="ARBA00023211"/>
    </source>
</evidence>
<dbReference type="GO" id="GO:0004523">
    <property type="term" value="F:RNA-DNA hybrid ribonuclease activity"/>
    <property type="evidence" value="ECO:0007669"/>
    <property type="project" value="UniProtKB-EC"/>
</dbReference>
<feature type="region of interest" description="Disordered" evidence="17">
    <location>
        <begin position="222"/>
        <end position="251"/>
    </location>
</feature>
<name>A0ABS8HC94_9XANT</name>
<evidence type="ECO:0000259" key="18">
    <source>
        <dbReference type="PROSITE" id="PS51975"/>
    </source>
</evidence>
<dbReference type="PROSITE" id="PS51975">
    <property type="entry name" value="RNASE_H_2"/>
    <property type="match status" value="1"/>
</dbReference>
<evidence type="ECO:0000256" key="4">
    <source>
        <dbReference type="ARBA" id="ARBA00004496"/>
    </source>
</evidence>
<keyword evidence="9 14" id="KW-0540">Nuclease</keyword>
<evidence type="ECO:0000256" key="5">
    <source>
        <dbReference type="ARBA" id="ARBA00007383"/>
    </source>
</evidence>
<comment type="cofactor">
    <cofactor evidence="14 15">
        <name>Mn(2+)</name>
        <dbReference type="ChEBI" id="CHEBI:29035"/>
    </cofactor>
    <cofactor evidence="14 15">
        <name>Mg(2+)</name>
        <dbReference type="ChEBI" id="CHEBI:18420"/>
    </cofactor>
    <text evidence="14 15">Manganese or magnesium. Binds 1 divalent metal ion per monomer in the absence of substrate. May bind a second metal ion after substrate binding.</text>
</comment>
<dbReference type="Proteomes" id="UP001199206">
    <property type="component" value="Unassembled WGS sequence"/>
</dbReference>
<keyword evidence="10 14" id="KW-0479">Metal-binding</keyword>